<sequence>MPVSSRRHPLASPLFRRGMSLAIAAALALGANGVCAAGAAQRTAEFHIPAGTMTQALNRFAEQSNLNLLYDASLTRSLQAPALDGSYEPSQALDRLLAGSPLVARVESDGSVRIERGTTLGAPAAAPTQVPVRQRGTAHGRVENLDAVDVRATSSGYAAQQIQFGKLPTDPREIPSSVSVVTRQRMDDQNMVTVAEALNRSTGITAVPYGMGTSYFQARGYQPDVQFDGIPANNGLQYQSQFDLNMYEAIEIFRGPAGILQGQGSPGGTVNLLRKRPGDTYSLLGSISAGSWNNFMGNLDITDRLNESGSIRGRAVVSAQDTDYFYDKAHSSHQMLYGIVDFDLSPDTVLTLSAAAQREDHSPLDWGQSVLAVPPHGKALDAPRSQFYGTNWSTDEPHMNDLYAELRHAFSDTWQAKVAIDRRSSSDHSLYGYISGLILPNGNMGNYLLQRQETNLDWTGVDASVSGQFDLFGMPTDTTFGLDYAQKRQDGYSGNETLPTRVDVLNLPDIPRPDIAYDSHDKSLTKQYGAYGEVRLHPVEDLSVLVGSHFTWYRNRNQGGYPYLGSWQNDPGVDHKAAPYLGLVYDINKNLSAYASYTSIFVPQNNLRYGGGTLKPRTGKQYEVGLKGAFLDGMFTGSIAAFRVRDENRAVNDPEHITYFISAGRAQSQGWEAEINGRPLPGWDIYAGYTYLLTTVKDNTNGIASILDTEEPKKTFKLWTTYRFTGGALDGFRVGGGARAVSSTSRGTITQQGYSVFDAQVGYQFNPSWLLTLTVNNVFDKSYFARVPASYFGIYGDPRSTMLTLRKTL</sequence>
<keyword evidence="4 12" id="KW-1134">Transmembrane beta strand</keyword>
<evidence type="ECO:0000256" key="6">
    <source>
        <dbReference type="ARBA" id="ARBA00022692"/>
    </source>
</evidence>
<organism evidence="16 17">
    <name type="scientific">Luteibacter anthropi</name>
    <dbReference type="NCBI Taxonomy" id="564369"/>
    <lineage>
        <taxon>Bacteria</taxon>
        <taxon>Pseudomonadati</taxon>
        <taxon>Pseudomonadota</taxon>
        <taxon>Gammaproteobacteria</taxon>
        <taxon>Lysobacterales</taxon>
        <taxon>Rhodanobacteraceae</taxon>
        <taxon>Luteibacter</taxon>
    </lineage>
</organism>
<dbReference type="GO" id="GO:0038023">
    <property type="term" value="F:signaling receptor activity"/>
    <property type="evidence" value="ECO:0007669"/>
    <property type="project" value="InterPro"/>
</dbReference>
<dbReference type="InterPro" id="IPR036942">
    <property type="entry name" value="Beta-barrel_TonB_sf"/>
</dbReference>
<dbReference type="InterPro" id="IPR039426">
    <property type="entry name" value="TonB-dep_rcpt-like"/>
</dbReference>
<dbReference type="NCBIfam" id="TIGR01783">
    <property type="entry name" value="TonB-siderophor"/>
    <property type="match status" value="1"/>
</dbReference>
<dbReference type="Pfam" id="PF07715">
    <property type="entry name" value="Plug"/>
    <property type="match status" value="1"/>
</dbReference>
<keyword evidence="5" id="KW-0410">Iron transport</keyword>
<dbReference type="InterPro" id="IPR012910">
    <property type="entry name" value="Plug_dom"/>
</dbReference>
<accession>A0A7X5ZH58</accession>
<keyword evidence="14" id="KW-0732">Signal</keyword>
<dbReference type="PANTHER" id="PTHR32552:SF74">
    <property type="entry name" value="HYDROXAMATE SIDEROPHORE RECEPTOR FHUE"/>
    <property type="match status" value="1"/>
</dbReference>
<dbReference type="EMBL" id="JAARLZ010000002">
    <property type="protein sequence ID" value="NII05434.1"/>
    <property type="molecule type" value="Genomic_DNA"/>
</dbReference>
<keyword evidence="7" id="KW-0408">Iron</keyword>
<keyword evidence="11 12" id="KW-0998">Cell outer membrane</keyword>
<evidence type="ECO:0000256" key="11">
    <source>
        <dbReference type="ARBA" id="ARBA00023237"/>
    </source>
</evidence>
<dbReference type="AlphaFoldDB" id="A0A7X5ZH58"/>
<evidence type="ECO:0000256" key="12">
    <source>
        <dbReference type="PROSITE-ProRule" id="PRU01360"/>
    </source>
</evidence>
<proteinExistence type="inferred from homology"/>
<evidence type="ECO:0000256" key="8">
    <source>
        <dbReference type="ARBA" id="ARBA00023077"/>
    </source>
</evidence>
<dbReference type="InterPro" id="IPR000531">
    <property type="entry name" value="Beta-barrel_TonB"/>
</dbReference>
<keyword evidence="9 12" id="KW-0472">Membrane</keyword>
<evidence type="ECO:0000256" key="10">
    <source>
        <dbReference type="ARBA" id="ARBA00023170"/>
    </source>
</evidence>
<comment type="similarity">
    <text evidence="2 12 13">Belongs to the TonB-dependent receptor family.</text>
</comment>
<name>A0A7X5ZH58_9GAMM</name>
<gene>
    <name evidence="16" type="ORF">HBF25_03400</name>
</gene>
<evidence type="ECO:0000256" key="4">
    <source>
        <dbReference type="ARBA" id="ARBA00022452"/>
    </source>
</evidence>
<dbReference type="Pfam" id="PF07660">
    <property type="entry name" value="STN"/>
    <property type="match status" value="1"/>
</dbReference>
<keyword evidence="3 12" id="KW-0813">Transport</keyword>
<comment type="subcellular location">
    <subcellularLocation>
        <location evidence="1 12">Cell outer membrane</location>
        <topology evidence="1 12">Multi-pass membrane protein</topology>
    </subcellularLocation>
</comment>
<protein>
    <submittedName>
        <fullName evidence="16">TonB-dependent siderophore receptor</fullName>
    </submittedName>
</protein>
<keyword evidence="17" id="KW-1185">Reference proteome</keyword>
<evidence type="ECO:0000313" key="16">
    <source>
        <dbReference type="EMBL" id="NII05434.1"/>
    </source>
</evidence>
<dbReference type="Pfam" id="PF00593">
    <property type="entry name" value="TonB_dep_Rec_b-barrel"/>
    <property type="match status" value="1"/>
</dbReference>
<evidence type="ECO:0000256" key="14">
    <source>
        <dbReference type="SAM" id="SignalP"/>
    </source>
</evidence>
<dbReference type="InterPro" id="IPR037066">
    <property type="entry name" value="Plug_dom_sf"/>
</dbReference>
<evidence type="ECO:0000256" key="5">
    <source>
        <dbReference type="ARBA" id="ARBA00022496"/>
    </source>
</evidence>
<dbReference type="GO" id="GO:0015891">
    <property type="term" value="P:siderophore transport"/>
    <property type="evidence" value="ECO:0007669"/>
    <property type="project" value="InterPro"/>
</dbReference>
<keyword evidence="8 13" id="KW-0798">TonB box</keyword>
<feature type="domain" description="Secretin/TonB short N-terminal" evidence="15">
    <location>
        <begin position="66"/>
        <end position="117"/>
    </location>
</feature>
<dbReference type="CDD" id="cd01347">
    <property type="entry name" value="ligand_gated_channel"/>
    <property type="match status" value="1"/>
</dbReference>
<keyword evidence="5" id="KW-0406">Ion transport</keyword>
<feature type="chain" id="PRO_5031524255" evidence="14">
    <location>
        <begin position="37"/>
        <end position="809"/>
    </location>
</feature>
<dbReference type="Gene3D" id="2.170.130.10">
    <property type="entry name" value="TonB-dependent receptor, plug domain"/>
    <property type="match status" value="1"/>
</dbReference>
<evidence type="ECO:0000313" key="17">
    <source>
        <dbReference type="Proteomes" id="UP000490980"/>
    </source>
</evidence>
<dbReference type="InterPro" id="IPR010105">
    <property type="entry name" value="TonB_sidphr_rcpt"/>
</dbReference>
<keyword evidence="6 12" id="KW-0812">Transmembrane</keyword>
<dbReference type="SUPFAM" id="SSF56935">
    <property type="entry name" value="Porins"/>
    <property type="match status" value="1"/>
</dbReference>
<evidence type="ECO:0000256" key="9">
    <source>
        <dbReference type="ARBA" id="ARBA00023136"/>
    </source>
</evidence>
<dbReference type="InterPro" id="IPR011662">
    <property type="entry name" value="Secretin/TonB_short_N"/>
</dbReference>
<comment type="caution">
    <text evidence="16">The sequence shown here is derived from an EMBL/GenBank/DDBJ whole genome shotgun (WGS) entry which is preliminary data.</text>
</comment>
<keyword evidence="10 16" id="KW-0675">Receptor</keyword>
<evidence type="ECO:0000259" key="15">
    <source>
        <dbReference type="SMART" id="SM00965"/>
    </source>
</evidence>
<feature type="signal peptide" evidence="14">
    <location>
        <begin position="1"/>
        <end position="36"/>
    </location>
</feature>
<dbReference type="SMART" id="SM00965">
    <property type="entry name" value="STN"/>
    <property type="match status" value="1"/>
</dbReference>
<evidence type="ECO:0000256" key="13">
    <source>
        <dbReference type="RuleBase" id="RU003357"/>
    </source>
</evidence>
<evidence type="ECO:0000256" key="2">
    <source>
        <dbReference type="ARBA" id="ARBA00009810"/>
    </source>
</evidence>
<dbReference type="GO" id="GO:0009279">
    <property type="term" value="C:cell outer membrane"/>
    <property type="evidence" value="ECO:0007669"/>
    <property type="project" value="UniProtKB-SubCell"/>
</dbReference>
<dbReference type="Gene3D" id="3.55.50.30">
    <property type="match status" value="1"/>
</dbReference>
<evidence type="ECO:0000256" key="1">
    <source>
        <dbReference type="ARBA" id="ARBA00004571"/>
    </source>
</evidence>
<dbReference type="GO" id="GO:0015344">
    <property type="term" value="F:siderophore uptake transmembrane transporter activity"/>
    <property type="evidence" value="ECO:0007669"/>
    <property type="project" value="TreeGrafter"/>
</dbReference>
<dbReference type="Proteomes" id="UP000490980">
    <property type="component" value="Unassembled WGS sequence"/>
</dbReference>
<evidence type="ECO:0000256" key="7">
    <source>
        <dbReference type="ARBA" id="ARBA00023004"/>
    </source>
</evidence>
<dbReference type="PROSITE" id="PS52016">
    <property type="entry name" value="TONB_DEPENDENT_REC_3"/>
    <property type="match status" value="1"/>
</dbReference>
<evidence type="ECO:0000256" key="3">
    <source>
        <dbReference type="ARBA" id="ARBA00022448"/>
    </source>
</evidence>
<dbReference type="RefSeq" id="WP_166946544.1">
    <property type="nucleotide sequence ID" value="NZ_JAARLZ010000002.1"/>
</dbReference>
<dbReference type="Gene3D" id="2.40.170.20">
    <property type="entry name" value="TonB-dependent receptor, beta-barrel domain"/>
    <property type="match status" value="1"/>
</dbReference>
<reference evidence="16 17" key="1">
    <citation type="submission" date="2020-03" db="EMBL/GenBank/DDBJ databases">
        <authorList>
            <person name="Lai Q."/>
        </authorList>
    </citation>
    <scope>NUCLEOTIDE SEQUENCE [LARGE SCALE GENOMIC DNA]</scope>
    <source>
        <strain evidence="16 17">CCUG 25036</strain>
    </source>
</reference>
<dbReference type="PANTHER" id="PTHR32552">
    <property type="entry name" value="FERRICHROME IRON RECEPTOR-RELATED"/>
    <property type="match status" value="1"/>
</dbReference>